<name>A0A177NFX2_9GAMM</name>
<evidence type="ECO:0000256" key="1">
    <source>
        <dbReference type="SAM" id="MobiDB-lite"/>
    </source>
</evidence>
<feature type="region of interest" description="Disordered" evidence="1">
    <location>
        <begin position="40"/>
        <end position="77"/>
    </location>
</feature>
<accession>A0A177NFX2</accession>
<reference evidence="4" key="1">
    <citation type="submission" date="2016-03" db="EMBL/GenBank/DDBJ databases">
        <authorList>
            <person name="Heylen K."/>
            <person name="De Vos P."/>
            <person name="Vekeman B."/>
        </authorList>
    </citation>
    <scope>NUCLEOTIDE SEQUENCE [LARGE SCALE GENOMIC DNA]</scope>
    <source>
        <strain evidence="4">R-45383</strain>
    </source>
</reference>
<feature type="compositionally biased region" description="Low complexity" evidence="1">
    <location>
        <begin position="42"/>
        <end position="59"/>
    </location>
</feature>
<organism evidence="3 4">
    <name type="scientific">Methylomonas koyamae</name>
    <dbReference type="NCBI Taxonomy" id="702114"/>
    <lineage>
        <taxon>Bacteria</taxon>
        <taxon>Pseudomonadati</taxon>
        <taxon>Pseudomonadota</taxon>
        <taxon>Gammaproteobacteria</taxon>
        <taxon>Methylococcales</taxon>
        <taxon>Methylococcaceae</taxon>
        <taxon>Methylomonas</taxon>
    </lineage>
</organism>
<keyword evidence="4" id="KW-1185">Reference proteome</keyword>
<keyword evidence="2" id="KW-0732">Signal</keyword>
<dbReference type="AlphaFoldDB" id="A0A177NFX2"/>
<dbReference type="Proteomes" id="UP000077628">
    <property type="component" value="Unassembled WGS sequence"/>
</dbReference>
<evidence type="ECO:0000313" key="3">
    <source>
        <dbReference type="EMBL" id="OAI16761.1"/>
    </source>
</evidence>
<gene>
    <name evidence="3" type="ORF">A1355_09635</name>
</gene>
<evidence type="ECO:0000313" key="4">
    <source>
        <dbReference type="Proteomes" id="UP000077628"/>
    </source>
</evidence>
<dbReference type="EMBL" id="LUUK01000183">
    <property type="protein sequence ID" value="OAI16761.1"/>
    <property type="molecule type" value="Genomic_DNA"/>
</dbReference>
<protein>
    <submittedName>
        <fullName evidence="3">Uncharacterized protein</fullName>
    </submittedName>
</protein>
<sequence length="204" mass="21842">MKPAKLTFFAIAVSAVAPFAGPARAELTTHPFDQAPITQVQPADAAEPAETPATDAAPAPVAPTEPTPSPNPPAFSFTDQFGKQKYSTCSMTYHLSGFSLGYKQYDGLGEVTCRNGQKAQVVLSSKSIGFTIGKSDIEGEGHFTDVKDIKEIYGNYISLGNHFGFINSIDRQILTRGEISLALIGKGRGFDIGVTIGDLTIRWR</sequence>
<dbReference type="OrthoDB" id="6024727at2"/>
<feature type="signal peptide" evidence="2">
    <location>
        <begin position="1"/>
        <end position="25"/>
    </location>
</feature>
<comment type="caution">
    <text evidence="3">The sequence shown here is derived from an EMBL/GenBank/DDBJ whole genome shotgun (WGS) entry which is preliminary data.</text>
</comment>
<dbReference type="RefSeq" id="WP_064030232.1">
    <property type="nucleotide sequence ID" value="NZ_LUUK01000183.1"/>
</dbReference>
<feature type="compositionally biased region" description="Pro residues" evidence="1">
    <location>
        <begin position="60"/>
        <end position="73"/>
    </location>
</feature>
<proteinExistence type="predicted"/>
<evidence type="ECO:0000256" key="2">
    <source>
        <dbReference type="SAM" id="SignalP"/>
    </source>
</evidence>
<feature type="chain" id="PRO_5008069112" evidence="2">
    <location>
        <begin position="26"/>
        <end position="204"/>
    </location>
</feature>